<dbReference type="KEGG" id="nta:107778482"/>
<dbReference type="GeneID" id="107778482"/>
<feature type="region of interest" description="Disordered" evidence="1">
    <location>
        <begin position="452"/>
        <end position="488"/>
    </location>
</feature>
<dbReference type="OMA" id="NIVHNKP"/>
<evidence type="ECO:0000313" key="3">
    <source>
        <dbReference type="Proteomes" id="UP000790787"/>
    </source>
</evidence>
<feature type="compositionally biased region" description="Low complexity" evidence="1">
    <location>
        <begin position="253"/>
        <end position="267"/>
    </location>
</feature>
<feature type="region of interest" description="Disordered" evidence="1">
    <location>
        <begin position="150"/>
        <end position="287"/>
    </location>
</feature>
<dbReference type="InterPro" id="IPR012417">
    <property type="entry name" value="CaM-bd_dom_pln"/>
</dbReference>
<name>A0A1S3YQH9_TOBAC</name>
<dbReference type="RefSeq" id="XP_016454235.1">
    <property type="nucleotide sequence ID" value="XM_016598749.1"/>
</dbReference>
<accession>A0A1S3YQH9</accession>
<sequence>MATRTRDIAPIVKGKRSTNTSKTKSLVHTHNAIIPTASNKNIIPSYLKSKPASSSYPNIHHKQTPNHKISIDKPPSSLDNVHGKNAASTSDANIHNKDTLARRSLDYKAALSSNLDNTRGKKLVASSSSVPPNIHNAQTLARRRLSLDHRPSLSSSLDNTRGKKLPSSSSDPNIHSKQSPARRRLSFDHRPPPHSVLDNSPQGKKLTPSSSDPNIHNKQTIARRRSFDHKPPLSSPLLKNRTISPNPRERILKPSLSLSSKISTSQKPLMNKLSKSPHTSTKDVIGKKHNPGLYARAVKQDSPAGLTSKTFITSNLPDIVEHIGCKGEELEQEEHQEAVNIESNLVIDEDHEELNDNINIEEYLKAAESSLYVVENQEIIKMEVQEEKLLVEETRINNHKEVEEIKNEPSKLDVEEIEEQESVIKAVNENQEKKEEVQESEVLLKALDNCQQEKVEGEENEEKELDLNNQEEKEESEGRNKRKEENKVTTMGFAKPYLHLVKGNKKESVVSNDVIEETANKLREQRKNRVKALASAFETVISLQDSR</sequence>
<keyword evidence="3" id="KW-1185">Reference proteome</keyword>
<dbReference type="Proteomes" id="UP000790787">
    <property type="component" value="Chromosome 5"/>
</dbReference>
<dbReference type="Pfam" id="PF07839">
    <property type="entry name" value="CaM_binding"/>
    <property type="match status" value="1"/>
</dbReference>
<reference evidence="4" key="2">
    <citation type="submission" date="2025-08" db="UniProtKB">
        <authorList>
            <consortium name="RefSeq"/>
        </authorList>
    </citation>
    <scope>IDENTIFICATION</scope>
    <source>
        <tissue evidence="4">Leaf</tissue>
    </source>
</reference>
<dbReference type="GO" id="GO:0005516">
    <property type="term" value="F:calmodulin binding"/>
    <property type="evidence" value="ECO:0007669"/>
    <property type="project" value="InterPro"/>
</dbReference>
<organism evidence="3 4">
    <name type="scientific">Nicotiana tabacum</name>
    <name type="common">Common tobacco</name>
    <dbReference type="NCBI Taxonomy" id="4097"/>
    <lineage>
        <taxon>Eukaryota</taxon>
        <taxon>Viridiplantae</taxon>
        <taxon>Streptophyta</taxon>
        <taxon>Embryophyta</taxon>
        <taxon>Tracheophyta</taxon>
        <taxon>Spermatophyta</taxon>
        <taxon>Magnoliopsida</taxon>
        <taxon>eudicotyledons</taxon>
        <taxon>Gunneridae</taxon>
        <taxon>Pentapetalae</taxon>
        <taxon>asterids</taxon>
        <taxon>lamiids</taxon>
        <taxon>Solanales</taxon>
        <taxon>Solanaceae</taxon>
        <taxon>Nicotianoideae</taxon>
        <taxon>Nicotianeae</taxon>
        <taxon>Nicotiana</taxon>
    </lineage>
</organism>
<dbReference type="SMART" id="SM01054">
    <property type="entry name" value="CaM_binding"/>
    <property type="match status" value="1"/>
</dbReference>
<feature type="compositionally biased region" description="Polar residues" evidence="1">
    <location>
        <begin position="166"/>
        <end position="179"/>
    </location>
</feature>
<dbReference type="AlphaFoldDB" id="A0A1S3YQH9"/>
<evidence type="ECO:0000313" key="4">
    <source>
        <dbReference type="RefSeq" id="XP_016454235.1"/>
    </source>
</evidence>
<feature type="compositionally biased region" description="Polar residues" evidence="1">
    <location>
        <begin position="197"/>
        <end position="220"/>
    </location>
</feature>
<dbReference type="OrthoDB" id="1939646at2759"/>
<feature type="region of interest" description="Disordered" evidence="1">
    <location>
        <begin position="49"/>
        <end position="95"/>
    </location>
</feature>
<dbReference type="RefSeq" id="XP_016454235.1">
    <property type="nucleotide sequence ID" value="XM_016598749.2"/>
</dbReference>
<feature type="compositionally biased region" description="Basic and acidic residues" evidence="1">
    <location>
        <begin position="476"/>
        <end position="487"/>
    </location>
</feature>
<dbReference type="PaxDb" id="4097-A0A1S3YQH9"/>
<protein>
    <submittedName>
        <fullName evidence="4">Inner centromere protein A-like</fullName>
    </submittedName>
    <submittedName>
        <fullName evidence="4">Uncharacterized protein LOC107778482</fullName>
    </submittedName>
</protein>
<gene>
    <name evidence="4" type="primary">LOC107778482</name>
</gene>
<evidence type="ECO:0000259" key="2">
    <source>
        <dbReference type="SMART" id="SM01054"/>
    </source>
</evidence>
<dbReference type="PANTHER" id="PTHR33349">
    <property type="entry name" value="EMB|CAB62594.1"/>
    <property type="match status" value="1"/>
</dbReference>
<proteinExistence type="predicted"/>
<dbReference type="PANTHER" id="PTHR33349:SF12">
    <property type="entry name" value="INNER CENTROMERE PROTEIN A-LIKE"/>
    <property type="match status" value="1"/>
</dbReference>
<evidence type="ECO:0000256" key="1">
    <source>
        <dbReference type="SAM" id="MobiDB-lite"/>
    </source>
</evidence>
<reference evidence="3" key="1">
    <citation type="journal article" date="2014" name="Nat. Commun.">
        <title>The tobacco genome sequence and its comparison with those of tomato and potato.</title>
        <authorList>
            <person name="Sierro N."/>
            <person name="Battey J.N."/>
            <person name="Ouadi S."/>
            <person name="Bakaher N."/>
            <person name="Bovet L."/>
            <person name="Willig A."/>
            <person name="Goepfert S."/>
            <person name="Peitsch M.C."/>
            <person name="Ivanov N.V."/>
        </authorList>
    </citation>
    <scope>NUCLEOTIDE SEQUENCE [LARGE SCALE GENOMIC DNA]</scope>
</reference>
<feature type="domain" description="Calmodulin-binding" evidence="2">
    <location>
        <begin position="444"/>
        <end position="542"/>
    </location>
</feature>